<reference evidence="2" key="1">
    <citation type="submission" date="2021-06" db="EMBL/GenBank/DDBJ databases">
        <authorList>
            <person name="Hodson N. C."/>
            <person name="Mongue J. A."/>
            <person name="Jaron S. K."/>
        </authorList>
    </citation>
    <scope>NUCLEOTIDE SEQUENCE</scope>
</reference>
<organism evidence="2 3">
    <name type="scientific">Allacma fusca</name>
    <dbReference type="NCBI Taxonomy" id="39272"/>
    <lineage>
        <taxon>Eukaryota</taxon>
        <taxon>Metazoa</taxon>
        <taxon>Ecdysozoa</taxon>
        <taxon>Arthropoda</taxon>
        <taxon>Hexapoda</taxon>
        <taxon>Collembola</taxon>
        <taxon>Symphypleona</taxon>
        <taxon>Sminthuridae</taxon>
        <taxon>Allacma</taxon>
    </lineage>
</organism>
<dbReference type="GO" id="GO:0005739">
    <property type="term" value="C:mitochondrion"/>
    <property type="evidence" value="ECO:0007669"/>
    <property type="project" value="TreeGrafter"/>
</dbReference>
<dbReference type="AlphaFoldDB" id="A0A8J2KA87"/>
<evidence type="ECO:0000313" key="3">
    <source>
        <dbReference type="Proteomes" id="UP000708208"/>
    </source>
</evidence>
<dbReference type="PANTHER" id="PTHR12121">
    <property type="entry name" value="CARBON CATABOLITE REPRESSOR PROTEIN 4"/>
    <property type="match status" value="1"/>
</dbReference>
<feature type="domain" description="Endonuclease/exonuclease/phosphatase" evidence="1">
    <location>
        <begin position="295"/>
        <end position="572"/>
    </location>
</feature>
<proteinExistence type="predicted"/>
<protein>
    <recommendedName>
        <fullName evidence="1">Endonuclease/exonuclease/phosphatase domain-containing protein</fullName>
    </recommendedName>
</protein>
<evidence type="ECO:0000313" key="2">
    <source>
        <dbReference type="EMBL" id="CAG7722123.1"/>
    </source>
</evidence>
<dbReference type="GO" id="GO:0000288">
    <property type="term" value="P:nuclear-transcribed mRNA catabolic process, deadenylation-dependent decay"/>
    <property type="evidence" value="ECO:0007669"/>
    <property type="project" value="TreeGrafter"/>
</dbReference>
<sequence>MFSPSRYLLRTGISLVRGPIFVKSGICKHGRILPPIFSYSIEATQEIINDSCPRSVTLTKLEVRIKSNMLKKFKAAEITANLILPPEFQQTDALEPFLQHLVTQAGTIQFQINGAAINVDVNPPEVFAIKLRDKALVGLPFHPIKIEGSDSLNVDHCRFLWEYTKDRQVEGGSKKTSKKSIPKSKSEVWFPCGDKIIMHPDPALDGAFLRVTCTPSDGERVGTPITVELPQPVSILPVSKLLYEERLERLDPVPSDPNILRIVSYNILADTYTTPEWFCDSPLESLPYWYRMPILEKELESYNADIICLQEVEEKAFEGELQTFLFQTKKLEGTFSCKLGNTKEGVATFYNTQKLKLLQSETVELASALKFLPFWDSLKSMESVVNRLEERNTVLQLVVLENKNEVGSITLVAVTHLYFHPNADHIRLLQTMTCIRSIESKLLQLRQLYPDRVIRVFFAGDFNCTPPFSSFRLLTSGKVEATDDDWICYEPEKISPGIEFQHNLHLRNSHPGEELTNITLNFEGCLDYILYQPSHAELIKSYPPPEKATIGSISNCKDFKVSLPNLHCPSDHLPLIADFRLL</sequence>
<dbReference type="InterPro" id="IPR005135">
    <property type="entry name" value="Endo/exonuclease/phosphatase"/>
</dbReference>
<dbReference type="Pfam" id="PF03372">
    <property type="entry name" value="Exo_endo_phos"/>
    <property type="match status" value="1"/>
</dbReference>
<accession>A0A8J2KA87</accession>
<dbReference type="InterPro" id="IPR050410">
    <property type="entry name" value="CCR4/nocturin_mRNA_transcr"/>
</dbReference>
<evidence type="ECO:0000259" key="1">
    <source>
        <dbReference type="Pfam" id="PF03372"/>
    </source>
</evidence>
<comment type="caution">
    <text evidence="2">The sequence shown here is derived from an EMBL/GenBank/DDBJ whole genome shotgun (WGS) entry which is preliminary data.</text>
</comment>
<name>A0A8J2KA87_9HEXA</name>
<dbReference type="GO" id="GO:0000175">
    <property type="term" value="F:3'-5'-RNA exonuclease activity"/>
    <property type="evidence" value="ECO:0007669"/>
    <property type="project" value="TreeGrafter"/>
</dbReference>
<dbReference type="PANTHER" id="PTHR12121:SF37">
    <property type="entry name" value="2',5'-PHOSPHODIESTERASE 12"/>
    <property type="match status" value="1"/>
</dbReference>
<gene>
    <name evidence="2" type="ORF">AFUS01_LOCUS11293</name>
</gene>
<dbReference type="Proteomes" id="UP000708208">
    <property type="component" value="Unassembled WGS sequence"/>
</dbReference>
<dbReference type="OrthoDB" id="412787at2759"/>
<dbReference type="EMBL" id="CAJVCH010086428">
    <property type="protein sequence ID" value="CAG7722123.1"/>
    <property type="molecule type" value="Genomic_DNA"/>
</dbReference>
<keyword evidence="3" id="KW-1185">Reference proteome</keyword>